<protein>
    <submittedName>
        <fullName evidence="1">Uncharacterized protein</fullName>
    </submittedName>
</protein>
<dbReference type="AlphaFoldDB" id="A0A4V4HEN5"/>
<evidence type="ECO:0000313" key="2">
    <source>
        <dbReference type="Proteomes" id="UP000297245"/>
    </source>
</evidence>
<dbReference type="EMBL" id="ML179297">
    <property type="protein sequence ID" value="THU91785.1"/>
    <property type="molecule type" value="Genomic_DNA"/>
</dbReference>
<name>A0A4V4HEN5_DENBC</name>
<organism evidence="1 2">
    <name type="scientific">Dendrothele bispora (strain CBS 962.96)</name>
    <dbReference type="NCBI Taxonomy" id="1314807"/>
    <lineage>
        <taxon>Eukaryota</taxon>
        <taxon>Fungi</taxon>
        <taxon>Dikarya</taxon>
        <taxon>Basidiomycota</taxon>
        <taxon>Agaricomycotina</taxon>
        <taxon>Agaricomycetes</taxon>
        <taxon>Agaricomycetidae</taxon>
        <taxon>Agaricales</taxon>
        <taxon>Agaricales incertae sedis</taxon>
        <taxon>Dendrothele</taxon>
    </lineage>
</organism>
<accession>A0A4V4HEN5</accession>
<reference evidence="1 2" key="1">
    <citation type="journal article" date="2019" name="Nat. Ecol. Evol.">
        <title>Megaphylogeny resolves global patterns of mushroom evolution.</title>
        <authorList>
            <person name="Varga T."/>
            <person name="Krizsan K."/>
            <person name="Foldi C."/>
            <person name="Dima B."/>
            <person name="Sanchez-Garcia M."/>
            <person name="Sanchez-Ramirez S."/>
            <person name="Szollosi G.J."/>
            <person name="Szarkandi J.G."/>
            <person name="Papp V."/>
            <person name="Albert L."/>
            <person name="Andreopoulos W."/>
            <person name="Angelini C."/>
            <person name="Antonin V."/>
            <person name="Barry K.W."/>
            <person name="Bougher N.L."/>
            <person name="Buchanan P."/>
            <person name="Buyck B."/>
            <person name="Bense V."/>
            <person name="Catcheside P."/>
            <person name="Chovatia M."/>
            <person name="Cooper J."/>
            <person name="Damon W."/>
            <person name="Desjardin D."/>
            <person name="Finy P."/>
            <person name="Geml J."/>
            <person name="Haridas S."/>
            <person name="Hughes K."/>
            <person name="Justo A."/>
            <person name="Karasinski D."/>
            <person name="Kautmanova I."/>
            <person name="Kiss B."/>
            <person name="Kocsube S."/>
            <person name="Kotiranta H."/>
            <person name="LaButti K.M."/>
            <person name="Lechner B.E."/>
            <person name="Liimatainen K."/>
            <person name="Lipzen A."/>
            <person name="Lukacs Z."/>
            <person name="Mihaltcheva S."/>
            <person name="Morgado L.N."/>
            <person name="Niskanen T."/>
            <person name="Noordeloos M.E."/>
            <person name="Ohm R.A."/>
            <person name="Ortiz-Santana B."/>
            <person name="Ovrebo C."/>
            <person name="Racz N."/>
            <person name="Riley R."/>
            <person name="Savchenko A."/>
            <person name="Shiryaev A."/>
            <person name="Soop K."/>
            <person name="Spirin V."/>
            <person name="Szebenyi C."/>
            <person name="Tomsovsky M."/>
            <person name="Tulloss R.E."/>
            <person name="Uehling J."/>
            <person name="Grigoriev I.V."/>
            <person name="Vagvolgyi C."/>
            <person name="Papp T."/>
            <person name="Martin F.M."/>
            <person name="Miettinen O."/>
            <person name="Hibbett D.S."/>
            <person name="Nagy L.G."/>
        </authorList>
    </citation>
    <scope>NUCLEOTIDE SEQUENCE [LARGE SCALE GENOMIC DNA]</scope>
    <source>
        <strain evidence="1 2">CBS 962.96</strain>
    </source>
</reference>
<proteinExistence type="predicted"/>
<evidence type="ECO:0000313" key="1">
    <source>
        <dbReference type="EMBL" id="THU91785.1"/>
    </source>
</evidence>
<gene>
    <name evidence="1" type="ORF">K435DRAFT_800980</name>
</gene>
<keyword evidence="2" id="KW-1185">Reference proteome</keyword>
<sequence length="166" mass="19061">MFPAIIILPPPMTARPPTIPIINMSDATGETSGMSQSLLLTIFCIPSGYIYWIHRVWDGFHWLNSKWTQIGFQWFHTPYQPRTPDFCVHIWTHASNASKVRPRLYNAGFSRVYGRTFEKFGRISKNFGRTLNNFGHTLDALKSSASKLLRFFCSTLNIVSSQSRKD</sequence>
<dbReference type="Proteomes" id="UP000297245">
    <property type="component" value="Unassembled WGS sequence"/>
</dbReference>